<evidence type="ECO:0000256" key="3">
    <source>
        <dbReference type="ARBA" id="ARBA00022695"/>
    </source>
</evidence>
<organism evidence="8">
    <name type="scientific">Scaphoideus titanus sobemo-like virus 2</name>
    <dbReference type="NCBI Taxonomy" id="2716558"/>
    <lineage>
        <taxon>Viruses</taxon>
        <taxon>Riboviria</taxon>
        <taxon>Orthornavirae</taxon>
        <taxon>Pisuviricota</taxon>
        <taxon>Pisoniviricetes</taxon>
        <taxon>Sobelivirales</taxon>
        <taxon>Solemoviridae</taxon>
        <taxon>Sobemovirus</taxon>
    </lineage>
</organism>
<dbReference type="EMBL" id="MN982391">
    <property type="protein sequence ID" value="QIJ56917.1"/>
    <property type="molecule type" value="Genomic_RNA"/>
</dbReference>
<proteinExistence type="predicted"/>
<sequence>MEIEYEPARWRIPDDFLSFEHFRRVIDGMDMSSTPGYPYQLSIPTNGMFLGSNGDGTFCESRLRAVYEIVLRQISEREADPIRLFIKQEPHKASKVEKEAWRLISSVSVVDQIIDHLLFDPMNHKLAQNYLYVVPQIGWAPLYLGWALIPSSGVAMDKSGWDWSVRPWLAEVVLALRKRLCDNLTPEWEELASWRYQMLFGNPVYVTTGGRFFRQKQPGVMKSGCVNTISDNSIMQDVLNKVVELETGLTSSWMRTMGDDTLQSDPGDVPTYVSTLSKYCIVKDVKYAVEFAGYRFGMKNIDPLYFQKHCWQLLHADPRYGDDIAISYSILYHRSKKGPLIKSLARYIGRVPSDSWLDAIWDGNA</sequence>
<dbReference type="Pfam" id="PF00680">
    <property type="entry name" value="RdRP_1"/>
    <property type="match status" value="1"/>
</dbReference>
<evidence type="ECO:0000256" key="2">
    <source>
        <dbReference type="ARBA" id="ARBA00022679"/>
    </source>
</evidence>
<feature type="domain" description="RNA-directed RNA polymerase C-terminal" evidence="7">
    <location>
        <begin position="25"/>
        <end position="263"/>
    </location>
</feature>
<evidence type="ECO:0000256" key="4">
    <source>
        <dbReference type="ARBA" id="ARBA00022741"/>
    </source>
</evidence>
<dbReference type="GO" id="GO:0003968">
    <property type="term" value="F:RNA-directed RNA polymerase activity"/>
    <property type="evidence" value="ECO:0007669"/>
    <property type="project" value="UniProtKB-KW"/>
</dbReference>
<protein>
    <submittedName>
        <fullName evidence="8">RNA-directed RNA polymerase</fullName>
    </submittedName>
</protein>
<evidence type="ECO:0000313" key="8">
    <source>
        <dbReference type="EMBL" id="QIJ56917.1"/>
    </source>
</evidence>
<keyword evidence="3" id="KW-0548">Nucleotidyltransferase</keyword>
<comment type="catalytic activity">
    <reaction evidence="6">
        <text>RNA(n) + a ribonucleoside 5'-triphosphate = RNA(n+1) + diphosphate</text>
        <dbReference type="Rhea" id="RHEA:21248"/>
        <dbReference type="Rhea" id="RHEA-COMP:14527"/>
        <dbReference type="Rhea" id="RHEA-COMP:17342"/>
        <dbReference type="ChEBI" id="CHEBI:33019"/>
        <dbReference type="ChEBI" id="CHEBI:61557"/>
        <dbReference type="ChEBI" id="CHEBI:140395"/>
        <dbReference type="EC" id="2.7.7.48"/>
    </reaction>
</comment>
<name>A0A6G7NRW5_9VIRU</name>
<keyword evidence="5" id="KW-0693">Viral RNA replication</keyword>
<evidence type="ECO:0000256" key="1">
    <source>
        <dbReference type="ARBA" id="ARBA00022484"/>
    </source>
</evidence>
<keyword evidence="4" id="KW-0547">Nucleotide-binding</keyword>
<dbReference type="InterPro" id="IPR001795">
    <property type="entry name" value="RNA-dir_pol_luteovirus"/>
</dbReference>
<keyword evidence="1 8" id="KW-0696">RNA-directed RNA polymerase</keyword>
<reference evidence="8" key="1">
    <citation type="journal article" date="2020" name="Viruses">
        <title>New Viral Sequences Identified in the Flavescence Doree Phytoplasma Vector Scaphoideus titanus.</title>
        <authorList>
            <person name="Ottati S."/>
            <person name="Chiapello M."/>
            <person name="Galetto L."/>
            <person name="Bosco D."/>
            <person name="Marzachi C."/>
            <person name="Abba S."/>
        </authorList>
    </citation>
    <scope>NUCLEOTIDE SEQUENCE</scope>
    <source>
        <strain evidence="8">St_USA</strain>
    </source>
</reference>
<dbReference type="InterPro" id="IPR001205">
    <property type="entry name" value="RNA-dir_pol_C"/>
</dbReference>
<evidence type="ECO:0000256" key="6">
    <source>
        <dbReference type="ARBA" id="ARBA00048744"/>
    </source>
</evidence>
<keyword evidence="2" id="KW-0808">Transferase</keyword>
<dbReference type="InterPro" id="IPR043502">
    <property type="entry name" value="DNA/RNA_pol_sf"/>
</dbReference>
<evidence type="ECO:0000256" key="5">
    <source>
        <dbReference type="ARBA" id="ARBA00022953"/>
    </source>
</evidence>
<dbReference type="GO" id="GO:0000166">
    <property type="term" value="F:nucleotide binding"/>
    <property type="evidence" value="ECO:0007669"/>
    <property type="project" value="UniProtKB-KW"/>
</dbReference>
<reference evidence="8" key="2">
    <citation type="submission" date="2020-01" db="EMBL/GenBank/DDBJ databases">
        <authorList>
            <person name="Abba' S."/>
        </authorList>
    </citation>
    <scope>NUCLEOTIDE SEQUENCE</scope>
    <source>
        <strain evidence="8">St_USA</strain>
    </source>
</reference>
<dbReference type="PRINTS" id="PR00914">
    <property type="entry name" value="LVIRUSRNAPOL"/>
</dbReference>
<dbReference type="GO" id="GO:0003723">
    <property type="term" value="F:RNA binding"/>
    <property type="evidence" value="ECO:0007669"/>
    <property type="project" value="InterPro"/>
</dbReference>
<dbReference type="SUPFAM" id="SSF56672">
    <property type="entry name" value="DNA/RNA polymerases"/>
    <property type="match status" value="1"/>
</dbReference>
<evidence type="ECO:0000259" key="7">
    <source>
        <dbReference type="Pfam" id="PF00680"/>
    </source>
</evidence>
<accession>A0A6G7NRW5</accession>
<dbReference type="GO" id="GO:0006351">
    <property type="term" value="P:DNA-templated transcription"/>
    <property type="evidence" value="ECO:0007669"/>
    <property type="project" value="InterPro"/>
</dbReference>